<protein>
    <recommendedName>
        <fullName evidence="4">Dirigent protein</fullName>
    </recommendedName>
</protein>
<accession>A0A067KMQ7</accession>
<dbReference type="EMBL" id="KK914661">
    <property type="protein sequence ID" value="KDP30582.1"/>
    <property type="molecule type" value="Genomic_DNA"/>
</dbReference>
<dbReference type="InterPro" id="IPR004265">
    <property type="entry name" value="Dirigent"/>
</dbReference>
<gene>
    <name evidence="6" type="ORF">JCGZ_08418</name>
    <name evidence="5" type="ORF">JCGZ_16235</name>
</gene>
<dbReference type="Proteomes" id="UP000027138">
    <property type="component" value="Unassembled WGS sequence"/>
</dbReference>
<dbReference type="PANTHER" id="PTHR21495">
    <property type="entry name" value="NUCLEOPORIN-RELATED"/>
    <property type="match status" value="1"/>
</dbReference>
<organism evidence="6 7">
    <name type="scientific">Jatropha curcas</name>
    <name type="common">Barbados nut</name>
    <dbReference type="NCBI Taxonomy" id="180498"/>
    <lineage>
        <taxon>Eukaryota</taxon>
        <taxon>Viridiplantae</taxon>
        <taxon>Streptophyta</taxon>
        <taxon>Embryophyta</taxon>
        <taxon>Tracheophyta</taxon>
        <taxon>Spermatophyta</taxon>
        <taxon>Magnoliopsida</taxon>
        <taxon>eudicotyledons</taxon>
        <taxon>Gunneridae</taxon>
        <taxon>Pentapetalae</taxon>
        <taxon>rosids</taxon>
        <taxon>fabids</taxon>
        <taxon>Malpighiales</taxon>
        <taxon>Euphorbiaceae</taxon>
        <taxon>Crotonoideae</taxon>
        <taxon>Jatropheae</taxon>
        <taxon>Jatropha</taxon>
    </lineage>
</organism>
<evidence type="ECO:0000256" key="3">
    <source>
        <dbReference type="ARBA" id="ARBA00022525"/>
    </source>
</evidence>
<evidence type="ECO:0000256" key="2">
    <source>
        <dbReference type="ARBA" id="ARBA00011738"/>
    </source>
</evidence>
<dbReference type="OrthoDB" id="829727at2759"/>
<dbReference type="Gene3D" id="2.40.480.10">
    <property type="entry name" value="Allene oxide cyclase-like"/>
    <property type="match status" value="1"/>
</dbReference>
<name>A0A067KMQ7_JATCU</name>
<sequence>MDPAKANAQGNYYSKTIPADYNQEKMTNLHFFSHQTINAKNPSTVLVAQANKTIPFTFGSLYASNDALRVGVEPSSEVIGRAKGLFVVTGQGADFVLVFYMDFGFTTGKFNGSSFVLCSRDHVTETKRELAVVGGRGHFRMARGFAEVYTRYFNVTTVESITEYNVTLLHY</sequence>
<reference evidence="6 7" key="1">
    <citation type="journal article" date="2014" name="PLoS ONE">
        <title>Global Analysis of Gene Expression Profiles in Physic Nut (Jatropha curcas L.) Seedlings Exposed to Salt Stress.</title>
        <authorList>
            <person name="Zhang L."/>
            <person name="Zhang C."/>
            <person name="Wu P."/>
            <person name="Chen Y."/>
            <person name="Li M."/>
            <person name="Jiang H."/>
            <person name="Wu G."/>
        </authorList>
    </citation>
    <scope>NUCLEOTIDE SEQUENCE [LARGE SCALE GENOMIC DNA]</scope>
    <source>
        <strain evidence="7">cv. GZQX0401</strain>
        <tissue evidence="6">Young leaves</tissue>
    </source>
</reference>
<dbReference type="Pfam" id="PF03018">
    <property type="entry name" value="Dirigent"/>
    <property type="match status" value="1"/>
</dbReference>
<evidence type="ECO:0000313" key="5">
    <source>
        <dbReference type="EMBL" id="KDP30582.1"/>
    </source>
</evidence>
<proteinExistence type="inferred from homology"/>
<keyword evidence="7" id="KW-1185">Reference proteome</keyword>
<comment type="function">
    <text evidence="4">Dirigent proteins impart stereoselectivity on the phenoxy radical-coupling reaction, yielding optically active lignans from two molecules of coniferyl alcohol in the biosynthesis of lignans, flavonolignans, and alkaloids and thus plays a central role in plant secondary metabolism.</text>
</comment>
<evidence type="ECO:0000313" key="6">
    <source>
        <dbReference type="EMBL" id="KDP37412.1"/>
    </source>
</evidence>
<keyword evidence="4" id="KW-0052">Apoplast</keyword>
<dbReference type="EMBL" id="KK914404">
    <property type="protein sequence ID" value="KDP37412.1"/>
    <property type="molecule type" value="Genomic_DNA"/>
</dbReference>
<keyword evidence="3 4" id="KW-0964">Secreted</keyword>
<dbReference type="InterPro" id="IPR044859">
    <property type="entry name" value="Allene_oxi_cyc_Dirigent"/>
</dbReference>
<comment type="subunit">
    <text evidence="2 4">Homodimer.</text>
</comment>
<dbReference type="GO" id="GO:0048046">
    <property type="term" value="C:apoplast"/>
    <property type="evidence" value="ECO:0007669"/>
    <property type="project" value="UniProtKB-SubCell"/>
</dbReference>
<evidence type="ECO:0000256" key="4">
    <source>
        <dbReference type="RuleBase" id="RU363099"/>
    </source>
</evidence>
<dbReference type="GO" id="GO:0009699">
    <property type="term" value="P:phenylpropanoid biosynthetic process"/>
    <property type="evidence" value="ECO:0007669"/>
    <property type="project" value="UniProtKB-ARBA"/>
</dbReference>
<dbReference type="AlphaFoldDB" id="A0A067KMQ7"/>
<comment type="similarity">
    <text evidence="1 4">Belongs to the plant dirigent protein family.</text>
</comment>
<evidence type="ECO:0000256" key="1">
    <source>
        <dbReference type="ARBA" id="ARBA00010746"/>
    </source>
</evidence>
<comment type="subcellular location">
    <subcellularLocation>
        <location evidence="4">Secreted</location>
        <location evidence="4">Extracellular space</location>
        <location evidence="4">Apoplast</location>
    </subcellularLocation>
</comment>
<dbReference type="STRING" id="180498.A0A067KMQ7"/>
<evidence type="ECO:0000313" key="7">
    <source>
        <dbReference type="Proteomes" id="UP000027138"/>
    </source>
</evidence>